<name>A0A158L0I5_9BURK</name>
<protein>
    <submittedName>
        <fullName evidence="1">Uncharacterized protein</fullName>
    </submittedName>
</protein>
<proteinExistence type="predicted"/>
<organism evidence="1 2">
    <name type="scientific">Caballeronia arvi</name>
    <dbReference type="NCBI Taxonomy" id="1777135"/>
    <lineage>
        <taxon>Bacteria</taxon>
        <taxon>Pseudomonadati</taxon>
        <taxon>Pseudomonadota</taxon>
        <taxon>Betaproteobacteria</taxon>
        <taxon>Burkholderiales</taxon>
        <taxon>Burkholderiaceae</taxon>
        <taxon>Caballeronia</taxon>
    </lineage>
</organism>
<comment type="caution">
    <text evidence="1">The sequence shown here is derived from an EMBL/GenBank/DDBJ whole genome shotgun (WGS) entry which is preliminary data.</text>
</comment>
<reference evidence="1" key="1">
    <citation type="submission" date="2016-01" db="EMBL/GenBank/DDBJ databases">
        <authorList>
            <person name="Peeters C."/>
        </authorList>
    </citation>
    <scope>NUCLEOTIDE SEQUENCE [LARGE SCALE GENOMIC DNA]</scope>
    <source>
        <strain evidence="1">LMG 29317</strain>
    </source>
</reference>
<dbReference type="EMBL" id="FCOM02000081">
    <property type="protein sequence ID" value="SAL86908.1"/>
    <property type="molecule type" value="Genomic_DNA"/>
</dbReference>
<evidence type="ECO:0000313" key="1">
    <source>
        <dbReference type="EMBL" id="SAL86908.1"/>
    </source>
</evidence>
<keyword evidence="2" id="KW-1185">Reference proteome</keyword>
<gene>
    <name evidence="1" type="ORF">AWB74_07892</name>
</gene>
<evidence type="ECO:0000313" key="2">
    <source>
        <dbReference type="Proteomes" id="UP000055019"/>
    </source>
</evidence>
<accession>A0A158L0I5</accession>
<sequence length="77" mass="8441">MAEAHALALTVATIRRARGKPNPEDYAVDSPEWHEIAADFARDVLRMLECDSVGLSDEFDVIHRDVDDDYLGIGAAG</sequence>
<dbReference type="Proteomes" id="UP000055019">
    <property type="component" value="Unassembled WGS sequence"/>
</dbReference>
<dbReference type="AlphaFoldDB" id="A0A158L0I5"/>